<dbReference type="InterPro" id="IPR003614">
    <property type="entry name" value="Knottins"/>
</dbReference>
<organism evidence="7 8">
    <name type="scientific">Tagetes erecta</name>
    <name type="common">African marigold</name>
    <dbReference type="NCBI Taxonomy" id="13708"/>
    <lineage>
        <taxon>Eukaryota</taxon>
        <taxon>Viridiplantae</taxon>
        <taxon>Streptophyta</taxon>
        <taxon>Embryophyta</taxon>
        <taxon>Tracheophyta</taxon>
        <taxon>Spermatophyta</taxon>
        <taxon>Magnoliopsida</taxon>
        <taxon>eudicotyledons</taxon>
        <taxon>Gunneridae</taxon>
        <taxon>Pentapetalae</taxon>
        <taxon>asterids</taxon>
        <taxon>campanulids</taxon>
        <taxon>Asterales</taxon>
        <taxon>Asteraceae</taxon>
        <taxon>Asteroideae</taxon>
        <taxon>Heliantheae alliance</taxon>
        <taxon>Tageteae</taxon>
        <taxon>Tagetes</taxon>
    </lineage>
</organism>
<feature type="signal peptide" evidence="5">
    <location>
        <begin position="1"/>
        <end position="29"/>
    </location>
</feature>
<dbReference type="EMBL" id="JAUHHV010000001">
    <property type="protein sequence ID" value="KAK1439866.1"/>
    <property type="molecule type" value="Genomic_DNA"/>
</dbReference>
<comment type="caution">
    <text evidence="7">The sequence shown here is derived from an EMBL/GenBank/DDBJ whole genome shotgun (WGS) entry which is preliminary data.</text>
</comment>
<sequence>MAQTSFGFSSVLSLIFVLVISEMAIRVNGQLCERESQTYSGLVCHILKCNRKCISWEKAAHGACHIRNLWRRCYCYFDADCSKFPATPGAPGGSTGGGTGKGGTGGSSGGTGGNTGGGGTGGSTGGSSGGTGGSTGGSGEGNNPCKQYVNKMLGMEM</sequence>
<evidence type="ECO:0000256" key="5">
    <source>
        <dbReference type="SAM" id="SignalP"/>
    </source>
</evidence>
<feature type="compositionally biased region" description="Gly residues" evidence="4">
    <location>
        <begin position="91"/>
        <end position="140"/>
    </location>
</feature>
<feature type="chain" id="PRO_5042268779" description="Knottins-like domain-containing protein" evidence="5">
    <location>
        <begin position="30"/>
        <end position="157"/>
    </location>
</feature>
<reference evidence="7" key="1">
    <citation type="journal article" date="2023" name="bioRxiv">
        <title>Improved chromosome-level genome assembly for marigold (Tagetes erecta).</title>
        <authorList>
            <person name="Jiang F."/>
            <person name="Yuan L."/>
            <person name="Wang S."/>
            <person name="Wang H."/>
            <person name="Xu D."/>
            <person name="Wang A."/>
            <person name="Fan W."/>
        </authorList>
    </citation>
    <scope>NUCLEOTIDE SEQUENCE</scope>
    <source>
        <strain evidence="7">WSJ</strain>
        <tissue evidence="7">Leaf</tissue>
    </source>
</reference>
<evidence type="ECO:0000259" key="6">
    <source>
        <dbReference type="Pfam" id="PF00304"/>
    </source>
</evidence>
<feature type="region of interest" description="Disordered" evidence="4">
    <location>
        <begin position="91"/>
        <end position="144"/>
    </location>
</feature>
<feature type="domain" description="Knottins-like" evidence="6">
    <location>
        <begin position="30"/>
        <end position="77"/>
    </location>
</feature>
<evidence type="ECO:0000256" key="3">
    <source>
        <dbReference type="ARBA" id="ARBA00023157"/>
    </source>
</evidence>
<dbReference type="Gene3D" id="3.30.30.10">
    <property type="entry name" value="Knottin, scorpion toxin-like"/>
    <property type="match status" value="1"/>
</dbReference>
<comment type="subcellular location">
    <subcellularLocation>
        <location evidence="1">Secreted</location>
    </subcellularLocation>
</comment>
<keyword evidence="5" id="KW-0732">Signal</keyword>
<dbReference type="InterPro" id="IPR036574">
    <property type="entry name" value="Scorpion_toxin-like_sf"/>
</dbReference>
<dbReference type="AlphaFoldDB" id="A0AAD8LIS5"/>
<dbReference type="PANTHER" id="PTHR33147">
    <property type="entry name" value="DEFENSIN-LIKE PROTEIN 1"/>
    <property type="match status" value="1"/>
</dbReference>
<accession>A0AAD8LIS5</accession>
<keyword evidence="2" id="KW-0964">Secreted</keyword>
<proteinExistence type="predicted"/>
<dbReference type="Proteomes" id="UP001229421">
    <property type="component" value="Unassembled WGS sequence"/>
</dbReference>
<evidence type="ECO:0000313" key="7">
    <source>
        <dbReference type="EMBL" id="KAK1439866.1"/>
    </source>
</evidence>
<gene>
    <name evidence="7" type="ORF">QVD17_05688</name>
</gene>
<dbReference type="GO" id="GO:0006952">
    <property type="term" value="P:defense response"/>
    <property type="evidence" value="ECO:0007669"/>
    <property type="project" value="TreeGrafter"/>
</dbReference>
<dbReference type="Pfam" id="PF00304">
    <property type="entry name" value="Gamma-thionin"/>
    <property type="match status" value="1"/>
</dbReference>
<keyword evidence="3" id="KW-1015">Disulfide bond</keyword>
<evidence type="ECO:0000256" key="1">
    <source>
        <dbReference type="ARBA" id="ARBA00004613"/>
    </source>
</evidence>
<dbReference type="GO" id="GO:0005576">
    <property type="term" value="C:extracellular region"/>
    <property type="evidence" value="ECO:0007669"/>
    <property type="project" value="UniProtKB-SubCell"/>
</dbReference>
<evidence type="ECO:0000256" key="2">
    <source>
        <dbReference type="ARBA" id="ARBA00022525"/>
    </source>
</evidence>
<keyword evidence="8" id="KW-1185">Reference proteome</keyword>
<evidence type="ECO:0000256" key="4">
    <source>
        <dbReference type="SAM" id="MobiDB-lite"/>
    </source>
</evidence>
<protein>
    <recommendedName>
        <fullName evidence="6">Knottins-like domain-containing protein</fullName>
    </recommendedName>
</protein>
<name>A0AAD8LIS5_TARER</name>
<evidence type="ECO:0000313" key="8">
    <source>
        <dbReference type="Proteomes" id="UP001229421"/>
    </source>
</evidence>
<dbReference type="SUPFAM" id="SSF57095">
    <property type="entry name" value="Scorpion toxin-like"/>
    <property type="match status" value="1"/>
</dbReference>
<dbReference type="PANTHER" id="PTHR33147:SF98">
    <property type="entry name" value="GAMMA-THIONIN-RELATED"/>
    <property type="match status" value="1"/>
</dbReference>